<dbReference type="RefSeq" id="XP_024730548.1">
    <property type="nucleotide sequence ID" value="XM_024877301.1"/>
</dbReference>
<dbReference type="InParanoid" id="A0A2J6SS88"/>
<protein>
    <submittedName>
        <fullName evidence="1">Glycoside hydrolase family 76 protein</fullName>
    </submittedName>
</protein>
<dbReference type="STRING" id="1095630.A0A2J6SS88"/>
<dbReference type="PANTHER" id="PTHR47791:SF1">
    <property type="entry name" value="ENDO MANNANASE, GH76 FAMILY (EUROFUNG)"/>
    <property type="match status" value="1"/>
</dbReference>
<evidence type="ECO:0000313" key="1">
    <source>
        <dbReference type="EMBL" id="PMD53644.1"/>
    </source>
</evidence>
<dbReference type="PANTHER" id="PTHR47791">
    <property type="entry name" value="MEIOTICALLY UP-REGULATED GENE 191 PROTEIN"/>
    <property type="match status" value="1"/>
</dbReference>
<dbReference type="InterPro" id="IPR008928">
    <property type="entry name" value="6-hairpin_glycosidase_sf"/>
</dbReference>
<dbReference type="Pfam" id="PF03663">
    <property type="entry name" value="Glyco_hydro_76"/>
    <property type="match status" value="1"/>
</dbReference>
<dbReference type="OrthoDB" id="9984024at2759"/>
<name>A0A2J6SS88_9HELO</name>
<gene>
    <name evidence="1" type="ORF">K444DRAFT_571134</name>
</gene>
<dbReference type="Proteomes" id="UP000235371">
    <property type="component" value="Unassembled WGS sequence"/>
</dbReference>
<sequence length="337" mass="37219">MLTFYNSALGVFGNTDSTGKFTAHWWNSANVITMLADYENSFPGHNSEILTIFANTLKVATSPFSPRGSFLNTFYDDELWWVLAWIKVYDVTGKVEYLNKAAEIYEDPKSVWNTTPCSGGIWWDFAKTSVNAIANELFLTASVKLANRIPTNSEYFTMAMEAYDWFMASGMINSKNIINDGLNIDVKPCQNSGTEGWTYNQGVILSGLAELTWSTGDPKYNNLANTLATASMAHYANNSQMILHETCEPNCSTDLSQFKGIYGRNIQFLVNRANVLPANLKTQFVSFLQNNANEIWAKDKGVNNQLGLVWSGQANVVATVETQSSALDAIVGAACVS</sequence>
<dbReference type="EMBL" id="KZ613871">
    <property type="protein sequence ID" value="PMD53644.1"/>
    <property type="molecule type" value="Genomic_DNA"/>
</dbReference>
<organism evidence="1 2">
    <name type="scientific">Hyaloscypha bicolor E</name>
    <dbReference type="NCBI Taxonomy" id="1095630"/>
    <lineage>
        <taxon>Eukaryota</taxon>
        <taxon>Fungi</taxon>
        <taxon>Dikarya</taxon>
        <taxon>Ascomycota</taxon>
        <taxon>Pezizomycotina</taxon>
        <taxon>Leotiomycetes</taxon>
        <taxon>Helotiales</taxon>
        <taxon>Hyaloscyphaceae</taxon>
        <taxon>Hyaloscypha</taxon>
        <taxon>Hyaloscypha bicolor</taxon>
    </lineage>
</organism>
<dbReference type="InterPro" id="IPR053169">
    <property type="entry name" value="MUG_Protein"/>
</dbReference>
<dbReference type="AlphaFoldDB" id="A0A2J6SS88"/>
<evidence type="ECO:0000313" key="2">
    <source>
        <dbReference type="Proteomes" id="UP000235371"/>
    </source>
</evidence>
<dbReference type="SUPFAM" id="SSF48208">
    <property type="entry name" value="Six-hairpin glycosidases"/>
    <property type="match status" value="1"/>
</dbReference>
<accession>A0A2J6SS88</accession>
<dbReference type="InterPro" id="IPR005198">
    <property type="entry name" value="Glyco_hydro_76"/>
</dbReference>
<keyword evidence="1" id="KW-0378">Hydrolase</keyword>
<reference evidence="1 2" key="1">
    <citation type="submission" date="2016-04" db="EMBL/GenBank/DDBJ databases">
        <title>A degradative enzymes factory behind the ericoid mycorrhizal symbiosis.</title>
        <authorList>
            <consortium name="DOE Joint Genome Institute"/>
            <person name="Martino E."/>
            <person name="Morin E."/>
            <person name="Grelet G."/>
            <person name="Kuo A."/>
            <person name="Kohler A."/>
            <person name="Daghino S."/>
            <person name="Barry K."/>
            <person name="Choi C."/>
            <person name="Cichocki N."/>
            <person name="Clum A."/>
            <person name="Copeland A."/>
            <person name="Hainaut M."/>
            <person name="Haridas S."/>
            <person name="Labutti K."/>
            <person name="Lindquist E."/>
            <person name="Lipzen A."/>
            <person name="Khouja H.-R."/>
            <person name="Murat C."/>
            <person name="Ohm R."/>
            <person name="Olson A."/>
            <person name="Spatafora J."/>
            <person name="Veneault-Fourrey C."/>
            <person name="Henrissat B."/>
            <person name="Grigoriev I."/>
            <person name="Martin F."/>
            <person name="Perotto S."/>
        </authorList>
    </citation>
    <scope>NUCLEOTIDE SEQUENCE [LARGE SCALE GENOMIC DNA]</scope>
    <source>
        <strain evidence="1 2">E</strain>
    </source>
</reference>
<dbReference type="GO" id="GO:0005975">
    <property type="term" value="P:carbohydrate metabolic process"/>
    <property type="evidence" value="ECO:0007669"/>
    <property type="project" value="InterPro"/>
</dbReference>
<dbReference type="GeneID" id="36585378"/>
<dbReference type="Gene3D" id="1.50.10.20">
    <property type="match status" value="1"/>
</dbReference>
<proteinExistence type="predicted"/>
<keyword evidence="2" id="KW-1185">Reference proteome</keyword>
<dbReference type="GO" id="GO:0016787">
    <property type="term" value="F:hydrolase activity"/>
    <property type="evidence" value="ECO:0007669"/>
    <property type="project" value="UniProtKB-KW"/>
</dbReference>